<organism evidence="1 2">
    <name type="scientific">Capsulimonas corticalis</name>
    <dbReference type="NCBI Taxonomy" id="2219043"/>
    <lineage>
        <taxon>Bacteria</taxon>
        <taxon>Bacillati</taxon>
        <taxon>Armatimonadota</taxon>
        <taxon>Armatimonadia</taxon>
        <taxon>Capsulimonadales</taxon>
        <taxon>Capsulimonadaceae</taxon>
        <taxon>Capsulimonas</taxon>
    </lineage>
</organism>
<dbReference type="Gene3D" id="3.30.700.10">
    <property type="entry name" value="Glycoprotein, Type 4 Pilin"/>
    <property type="match status" value="1"/>
</dbReference>
<keyword evidence="2" id="KW-1185">Reference proteome</keyword>
<dbReference type="InterPro" id="IPR045584">
    <property type="entry name" value="Pilin-like"/>
</dbReference>
<dbReference type="NCBIfam" id="TIGR04294">
    <property type="entry name" value="pre_pil_HX9DG"/>
    <property type="match status" value="1"/>
</dbReference>
<dbReference type="Pfam" id="PF07596">
    <property type="entry name" value="SBP_bac_10"/>
    <property type="match status" value="1"/>
</dbReference>
<name>A0A402D063_9BACT</name>
<sequence length="276" mass="30021">MSRKVHRKPQAFTLIELLVVISVIAIMAAILFPVFAKAREKGRQAACISNEKQLGVAILAYTQDYDEVLPLRTTAEEEYSWKYEISPYLKSTEVFKCPSNPSRGKDDYNTAMELQPLGMPVFPPSYAVNRGSGANGPFVDEPLPAGATPTSLRDATSVVHLASIQSPSQVIGVVETTALYTDFIVTDLLWRAPNPSLFEESGNLFAGHNGRGNFLFMDGHVKAMKPLTTLDLGDGGSGPVNLWTNDNKPFLGDPNASAPGDTTGKTVLSYSEEMYQ</sequence>
<protein>
    <submittedName>
        <fullName evidence="1">Uncharacterized protein</fullName>
    </submittedName>
</protein>
<accession>A0A402D063</accession>
<dbReference type="InterPro" id="IPR011453">
    <property type="entry name" value="DUF1559"/>
</dbReference>
<dbReference type="SUPFAM" id="SSF54523">
    <property type="entry name" value="Pili subunits"/>
    <property type="match status" value="1"/>
</dbReference>
<dbReference type="OrthoDB" id="285651at2"/>
<dbReference type="PANTHER" id="PTHR30093">
    <property type="entry name" value="GENERAL SECRETION PATHWAY PROTEIN G"/>
    <property type="match status" value="1"/>
</dbReference>
<dbReference type="AlphaFoldDB" id="A0A402D063"/>
<evidence type="ECO:0000313" key="2">
    <source>
        <dbReference type="Proteomes" id="UP000287394"/>
    </source>
</evidence>
<dbReference type="InterPro" id="IPR027558">
    <property type="entry name" value="Pre_pil_HX9DG_C"/>
</dbReference>
<dbReference type="RefSeq" id="WP_119322968.1">
    <property type="nucleotide sequence ID" value="NZ_AP025739.1"/>
</dbReference>
<dbReference type="KEGG" id="ccot:CCAX7_57560"/>
<evidence type="ECO:0000313" key="1">
    <source>
        <dbReference type="EMBL" id="BDI33705.1"/>
    </source>
</evidence>
<reference evidence="1 2" key="1">
    <citation type="journal article" date="2019" name="Int. J. Syst. Evol. Microbiol.">
        <title>Capsulimonas corticalis gen. nov., sp. nov., an aerobic capsulated bacterium, of a novel bacterial order, Capsulimonadales ord. nov., of the class Armatimonadia of the phylum Armatimonadetes.</title>
        <authorList>
            <person name="Li J."/>
            <person name="Kudo C."/>
            <person name="Tonouchi A."/>
        </authorList>
    </citation>
    <scope>NUCLEOTIDE SEQUENCE [LARGE SCALE GENOMIC DNA]</scope>
    <source>
        <strain evidence="1 2">AX-7</strain>
    </source>
</reference>
<dbReference type="Proteomes" id="UP000287394">
    <property type="component" value="Chromosome"/>
</dbReference>
<gene>
    <name evidence="1" type="ORF">CCAX7_57560</name>
</gene>
<dbReference type="InterPro" id="IPR012902">
    <property type="entry name" value="N_methyl_site"/>
</dbReference>
<dbReference type="EMBL" id="AP025739">
    <property type="protein sequence ID" value="BDI33705.1"/>
    <property type="molecule type" value="Genomic_DNA"/>
</dbReference>
<dbReference type="PANTHER" id="PTHR30093:SF2">
    <property type="entry name" value="TYPE II SECRETION SYSTEM PROTEIN H"/>
    <property type="match status" value="1"/>
</dbReference>
<dbReference type="NCBIfam" id="TIGR02532">
    <property type="entry name" value="IV_pilin_GFxxxE"/>
    <property type="match status" value="1"/>
</dbReference>
<proteinExistence type="predicted"/>
<dbReference type="Pfam" id="PF07963">
    <property type="entry name" value="N_methyl"/>
    <property type="match status" value="1"/>
</dbReference>